<dbReference type="EMBL" id="JAHUTJ010077333">
    <property type="protein sequence ID" value="MED6295082.1"/>
    <property type="molecule type" value="Genomic_DNA"/>
</dbReference>
<protein>
    <recommendedName>
        <fullName evidence="3">Secreted protein</fullName>
    </recommendedName>
</protein>
<evidence type="ECO:0000313" key="2">
    <source>
        <dbReference type="Proteomes" id="UP001352852"/>
    </source>
</evidence>
<evidence type="ECO:0008006" key="3">
    <source>
        <dbReference type="Google" id="ProtNLM"/>
    </source>
</evidence>
<organism evidence="1 2">
    <name type="scientific">Characodon lateralis</name>
    <dbReference type="NCBI Taxonomy" id="208331"/>
    <lineage>
        <taxon>Eukaryota</taxon>
        <taxon>Metazoa</taxon>
        <taxon>Chordata</taxon>
        <taxon>Craniata</taxon>
        <taxon>Vertebrata</taxon>
        <taxon>Euteleostomi</taxon>
        <taxon>Actinopterygii</taxon>
        <taxon>Neopterygii</taxon>
        <taxon>Teleostei</taxon>
        <taxon>Neoteleostei</taxon>
        <taxon>Acanthomorphata</taxon>
        <taxon>Ovalentaria</taxon>
        <taxon>Atherinomorphae</taxon>
        <taxon>Cyprinodontiformes</taxon>
        <taxon>Goodeidae</taxon>
        <taxon>Characodon</taxon>
    </lineage>
</organism>
<reference evidence="1 2" key="1">
    <citation type="submission" date="2021-06" db="EMBL/GenBank/DDBJ databases">
        <authorList>
            <person name="Palmer J.M."/>
        </authorList>
    </citation>
    <scope>NUCLEOTIDE SEQUENCE [LARGE SCALE GENOMIC DNA]</scope>
    <source>
        <strain evidence="1 2">CL_MEX2019</strain>
        <tissue evidence="1">Muscle</tissue>
    </source>
</reference>
<keyword evidence="2" id="KW-1185">Reference proteome</keyword>
<gene>
    <name evidence="1" type="ORF">CHARACLAT_027742</name>
</gene>
<name>A0ABU7F6M7_9TELE</name>
<evidence type="ECO:0000313" key="1">
    <source>
        <dbReference type="EMBL" id="MED6295082.1"/>
    </source>
</evidence>
<sequence length="101" mass="11883">MRKCLFCFTTCCSACCLKDRLYVHILMIPLVQRQRHRGQHCFHCSTKVISKKHKIVVLECSGFRCLDLLHFEFGIWLLLQTGLLKTFLEVEMHVQNVKTKT</sequence>
<dbReference type="Proteomes" id="UP001352852">
    <property type="component" value="Unassembled WGS sequence"/>
</dbReference>
<accession>A0ABU7F6M7</accession>
<proteinExistence type="predicted"/>
<comment type="caution">
    <text evidence="1">The sequence shown here is derived from an EMBL/GenBank/DDBJ whole genome shotgun (WGS) entry which is preliminary data.</text>
</comment>